<dbReference type="EMBL" id="LWDX02038351">
    <property type="protein sequence ID" value="OEL25055.1"/>
    <property type="molecule type" value="Genomic_DNA"/>
</dbReference>
<name>A0A1E5VIX4_9POAL</name>
<dbReference type="AlphaFoldDB" id="A0A1E5VIX4"/>
<protein>
    <submittedName>
        <fullName evidence="3">Uncharacterized protein</fullName>
    </submittedName>
</protein>
<feature type="region of interest" description="Disordered" evidence="1">
    <location>
        <begin position="1"/>
        <end position="21"/>
    </location>
</feature>
<keyword evidence="2" id="KW-0812">Transmembrane</keyword>
<keyword evidence="4" id="KW-1185">Reference proteome</keyword>
<keyword evidence="2" id="KW-1133">Transmembrane helix</keyword>
<feature type="region of interest" description="Disordered" evidence="1">
    <location>
        <begin position="60"/>
        <end position="100"/>
    </location>
</feature>
<dbReference type="PANTHER" id="PTHR31170:SF25">
    <property type="entry name" value="BNAA09G04570D PROTEIN"/>
    <property type="match status" value="1"/>
</dbReference>
<evidence type="ECO:0000313" key="4">
    <source>
        <dbReference type="Proteomes" id="UP000095767"/>
    </source>
</evidence>
<sequence length="278" mass="31125">MLMVENQLPLQSTGSPPSSKRTLRYAYTSHDEHSINKQVLEFLCMGDDCAAKRKNLQLPASTRRNKSFAPSSSSLRYYGGHGAGSPPPRPSAVGAASLRGGHQVQAQRDGLLDDVHFEMGTRVLNMPEVMLDDSIEYRYHNVMAFEALHGGTDNHVTAFVLFMRDMIDSAADVALLGRKWTLKHDLAGGDAAVVRLFERLARDVAKIGKSRLCGIRKEVEIYCDDNWRVFIFKSWSKLKNTYLTSPWTFIALVVSVFFLATDAIQTVYAIMSYKLDKL</sequence>
<organism evidence="3 4">
    <name type="scientific">Dichanthelium oligosanthes</name>
    <dbReference type="NCBI Taxonomy" id="888268"/>
    <lineage>
        <taxon>Eukaryota</taxon>
        <taxon>Viridiplantae</taxon>
        <taxon>Streptophyta</taxon>
        <taxon>Embryophyta</taxon>
        <taxon>Tracheophyta</taxon>
        <taxon>Spermatophyta</taxon>
        <taxon>Magnoliopsida</taxon>
        <taxon>Liliopsida</taxon>
        <taxon>Poales</taxon>
        <taxon>Poaceae</taxon>
        <taxon>PACMAD clade</taxon>
        <taxon>Panicoideae</taxon>
        <taxon>Panicodae</taxon>
        <taxon>Paniceae</taxon>
        <taxon>Dichantheliinae</taxon>
        <taxon>Dichanthelium</taxon>
    </lineage>
</organism>
<feature type="transmembrane region" description="Helical" evidence="2">
    <location>
        <begin position="247"/>
        <end position="271"/>
    </location>
</feature>
<dbReference type="OrthoDB" id="599271at2759"/>
<feature type="compositionally biased region" description="Polar residues" evidence="1">
    <location>
        <begin position="60"/>
        <end position="75"/>
    </location>
</feature>
<comment type="caution">
    <text evidence="3">The sequence shown here is derived from an EMBL/GenBank/DDBJ whole genome shotgun (WGS) entry which is preliminary data.</text>
</comment>
<dbReference type="STRING" id="888268.A0A1E5VIX4"/>
<gene>
    <name evidence="3" type="ORF">BAE44_0013927</name>
</gene>
<dbReference type="Pfam" id="PF03140">
    <property type="entry name" value="DUF247"/>
    <property type="match status" value="1"/>
</dbReference>
<evidence type="ECO:0000313" key="3">
    <source>
        <dbReference type="EMBL" id="OEL25055.1"/>
    </source>
</evidence>
<feature type="compositionally biased region" description="Polar residues" evidence="1">
    <location>
        <begin position="8"/>
        <end position="20"/>
    </location>
</feature>
<dbReference type="InterPro" id="IPR004158">
    <property type="entry name" value="DUF247_pln"/>
</dbReference>
<evidence type="ECO:0000256" key="2">
    <source>
        <dbReference type="SAM" id="Phobius"/>
    </source>
</evidence>
<evidence type="ECO:0000256" key="1">
    <source>
        <dbReference type="SAM" id="MobiDB-lite"/>
    </source>
</evidence>
<dbReference type="PANTHER" id="PTHR31170">
    <property type="entry name" value="BNAC04G53230D PROTEIN"/>
    <property type="match status" value="1"/>
</dbReference>
<accession>A0A1E5VIX4</accession>
<proteinExistence type="predicted"/>
<keyword evidence="2" id="KW-0472">Membrane</keyword>
<dbReference type="Proteomes" id="UP000095767">
    <property type="component" value="Unassembled WGS sequence"/>
</dbReference>
<reference evidence="3 4" key="1">
    <citation type="submission" date="2016-09" db="EMBL/GenBank/DDBJ databases">
        <title>The draft genome of Dichanthelium oligosanthes: A C3 panicoid grass species.</title>
        <authorList>
            <person name="Studer A.J."/>
            <person name="Schnable J.C."/>
            <person name="Brutnell T.P."/>
        </authorList>
    </citation>
    <scope>NUCLEOTIDE SEQUENCE [LARGE SCALE GENOMIC DNA]</scope>
    <source>
        <strain evidence="4">cv. Kellogg 1175</strain>
        <tissue evidence="3">Leaf</tissue>
    </source>
</reference>